<name>A0ABS1G068_9FLAO</name>
<feature type="transmembrane region" description="Helical" evidence="1">
    <location>
        <begin position="27"/>
        <end position="47"/>
    </location>
</feature>
<dbReference type="EMBL" id="JAENHK010000010">
    <property type="protein sequence ID" value="MBK1898032.1"/>
    <property type="molecule type" value="Genomic_DNA"/>
</dbReference>
<keyword evidence="1" id="KW-0812">Transmembrane</keyword>
<sequence length="178" mass="20480">MKTTIAISCIILMLVFFNYPAFDSEGISYLIIFSCFVVLCFSSAKLYTSNDKEDYDSVEKKGNQLEKFDGDFQYTSNGFYNKQKKPLELIKWDEIVSVHAFSIPVLGDDKQSGLEIITDKGHYEFDRDAPGIEKLTNQLYDHLPDWNLNAPTIRVNNYGLEKTKLYERNDVERGETEG</sequence>
<organism evidence="2 3">
    <name type="scientific">Chryseobacterium paridis</name>
    <dbReference type="NCBI Taxonomy" id="2800328"/>
    <lineage>
        <taxon>Bacteria</taxon>
        <taxon>Pseudomonadati</taxon>
        <taxon>Bacteroidota</taxon>
        <taxon>Flavobacteriia</taxon>
        <taxon>Flavobacteriales</taxon>
        <taxon>Weeksellaceae</taxon>
        <taxon>Chryseobacterium group</taxon>
        <taxon>Chryseobacterium</taxon>
    </lineage>
</organism>
<evidence type="ECO:0000313" key="3">
    <source>
        <dbReference type="Proteomes" id="UP000628669"/>
    </source>
</evidence>
<reference evidence="3" key="1">
    <citation type="submission" date="2021-01" db="EMBL/GenBank/DDBJ databases">
        <title>Genome public.</title>
        <authorList>
            <person name="Liu C."/>
            <person name="Sun Q."/>
        </authorList>
    </citation>
    <scope>NUCLEOTIDE SEQUENCE [LARGE SCALE GENOMIC DNA]</scope>
    <source>
        <strain evidence="3">YIM B02567</strain>
    </source>
</reference>
<gene>
    <name evidence="2" type="ORF">JHL15_19865</name>
</gene>
<accession>A0ABS1G068</accession>
<comment type="caution">
    <text evidence="2">The sequence shown here is derived from an EMBL/GenBank/DDBJ whole genome shotgun (WGS) entry which is preliminary data.</text>
</comment>
<protein>
    <submittedName>
        <fullName evidence="2">Uncharacterized protein</fullName>
    </submittedName>
</protein>
<keyword evidence="1" id="KW-1133">Transmembrane helix</keyword>
<feature type="transmembrane region" description="Helical" evidence="1">
    <location>
        <begin position="5"/>
        <end position="21"/>
    </location>
</feature>
<proteinExistence type="predicted"/>
<keyword evidence="3" id="KW-1185">Reference proteome</keyword>
<keyword evidence="1" id="KW-0472">Membrane</keyword>
<dbReference type="RefSeq" id="WP_200248642.1">
    <property type="nucleotide sequence ID" value="NZ_JAENHK010000010.1"/>
</dbReference>
<evidence type="ECO:0000256" key="1">
    <source>
        <dbReference type="SAM" id="Phobius"/>
    </source>
</evidence>
<dbReference type="Proteomes" id="UP000628669">
    <property type="component" value="Unassembled WGS sequence"/>
</dbReference>
<evidence type="ECO:0000313" key="2">
    <source>
        <dbReference type="EMBL" id="MBK1898032.1"/>
    </source>
</evidence>